<organism evidence="1 2">
    <name type="scientific">Electrophorus voltai</name>
    <dbReference type="NCBI Taxonomy" id="2609070"/>
    <lineage>
        <taxon>Eukaryota</taxon>
        <taxon>Metazoa</taxon>
        <taxon>Chordata</taxon>
        <taxon>Craniata</taxon>
        <taxon>Vertebrata</taxon>
        <taxon>Euteleostomi</taxon>
        <taxon>Actinopterygii</taxon>
        <taxon>Neopterygii</taxon>
        <taxon>Teleostei</taxon>
        <taxon>Ostariophysi</taxon>
        <taxon>Gymnotiformes</taxon>
        <taxon>Gymnotoidei</taxon>
        <taxon>Gymnotidae</taxon>
        <taxon>Electrophorus</taxon>
    </lineage>
</organism>
<evidence type="ECO:0000313" key="1">
    <source>
        <dbReference type="EMBL" id="KAK1799337.1"/>
    </source>
</evidence>
<feature type="non-terminal residue" evidence="1">
    <location>
        <position position="1"/>
    </location>
</feature>
<proteinExistence type="predicted"/>
<comment type="caution">
    <text evidence="1">The sequence shown here is derived from an EMBL/GenBank/DDBJ whole genome shotgun (WGS) entry which is preliminary data.</text>
</comment>
<dbReference type="EMBL" id="JAROKS010000012">
    <property type="protein sequence ID" value="KAK1799337.1"/>
    <property type="molecule type" value="Genomic_DNA"/>
</dbReference>
<name>A0AAD9E1S2_9TELE</name>
<evidence type="ECO:0000313" key="2">
    <source>
        <dbReference type="Proteomes" id="UP001239994"/>
    </source>
</evidence>
<reference evidence="1" key="1">
    <citation type="submission" date="2023-03" db="EMBL/GenBank/DDBJ databases">
        <title>Electrophorus voltai genome.</title>
        <authorList>
            <person name="Bian C."/>
        </authorList>
    </citation>
    <scope>NUCLEOTIDE SEQUENCE</scope>
    <source>
        <strain evidence="1">CB-2022</strain>
        <tissue evidence="1">Muscle</tissue>
    </source>
</reference>
<sequence>TSSVKPRILTEAWQVGGNSTFSGHPPVFSVGGSEPKTCLDLGWLSLRSLRETLQVTNNGQSSSRLCVLAFHTELIESMDTSTS</sequence>
<accession>A0AAD9E1S2</accession>
<gene>
    <name evidence="1" type="ORF">P4O66_007579</name>
</gene>
<dbReference type="AlphaFoldDB" id="A0AAD9E1S2"/>
<keyword evidence="2" id="KW-1185">Reference proteome</keyword>
<dbReference type="Proteomes" id="UP001239994">
    <property type="component" value="Unassembled WGS sequence"/>
</dbReference>
<protein>
    <submittedName>
        <fullName evidence="1">Uncharacterized protein</fullName>
    </submittedName>
</protein>